<keyword evidence="3" id="KW-1185">Reference proteome</keyword>
<evidence type="ECO:0000313" key="3">
    <source>
        <dbReference type="Proteomes" id="UP000238164"/>
    </source>
</evidence>
<dbReference type="AlphaFoldDB" id="A0A2N9JAL2"/>
<dbReference type="InterPro" id="IPR006047">
    <property type="entry name" value="GH13_cat_dom"/>
</dbReference>
<organism evidence="2 3">
    <name type="scientific">Micropruina glycogenica</name>
    <dbReference type="NCBI Taxonomy" id="75385"/>
    <lineage>
        <taxon>Bacteria</taxon>
        <taxon>Bacillati</taxon>
        <taxon>Actinomycetota</taxon>
        <taxon>Actinomycetes</taxon>
        <taxon>Propionibacteriales</taxon>
        <taxon>Nocardioidaceae</taxon>
        <taxon>Micropruina</taxon>
    </lineage>
</organism>
<dbReference type="PANTHER" id="PTHR10357">
    <property type="entry name" value="ALPHA-AMYLASE FAMILY MEMBER"/>
    <property type="match status" value="1"/>
</dbReference>
<dbReference type="InterPro" id="IPR013780">
    <property type="entry name" value="Glyco_hydro_b"/>
</dbReference>
<dbReference type="Proteomes" id="UP000238164">
    <property type="component" value="Chromosome 1"/>
</dbReference>
<dbReference type="KEGG" id="mgg:MPLG2_0171"/>
<name>A0A2N9JAL2_9ACTN</name>
<gene>
    <name evidence="2" type="primary">ams</name>
    <name evidence="2" type="ORF">MPLG2_0171</name>
</gene>
<dbReference type="InterPro" id="IPR045857">
    <property type="entry name" value="O16G_dom_2"/>
</dbReference>
<dbReference type="Pfam" id="PF22582">
    <property type="entry name" value="Amylosucrase_C-like"/>
    <property type="match status" value="1"/>
</dbReference>
<dbReference type="Pfam" id="PF00128">
    <property type="entry name" value="Alpha-amylase"/>
    <property type="match status" value="1"/>
</dbReference>
<dbReference type="InterPro" id="IPR017853">
    <property type="entry name" value="GH"/>
</dbReference>
<dbReference type="Gene3D" id="1.10.1740.10">
    <property type="match status" value="1"/>
</dbReference>
<dbReference type="InterPro" id="IPR055218">
    <property type="entry name" value="Amylosucrase_C"/>
</dbReference>
<evidence type="ECO:0000313" key="2">
    <source>
        <dbReference type="EMBL" id="SPD85207.1"/>
    </source>
</evidence>
<dbReference type="GO" id="GO:0005975">
    <property type="term" value="P:carbohydrate metabolic process"/>
    <property type="evidence" value="ECO:0007669"/>
    <property type="project" value="InterPro"/>
</dbReference>
<proteinExistence type="predicted"/>
<dbReference type="PANTHER" id="PTHR10357:SF213">
    <property type="entry name" value="ALPHA AMYLASE CATALYTIC REGION"/>
    <property type="match status" value="1"/>
</dbReference>
<dbReference type="InterPro" id="IPR044077">
    <property type="entry name" value="Amylosucrase"/>
</dbReference>
<accession>A0A2N9JAL2</accession>
<dbReference type="Gene3D" id="3.20.20.80">
    <property type="entry name" value="Glycosidases"/>
    <property type="match status" value="1"/>
</dbReference>
<dbReference type="GO" id="GO:0047669">
    <property type="term" value="F:amylosucrase activity"/>
    <property type="evidence" value="ECO:0007669"/>
    <property type="project" value="UniProtKB-EC"/>
</dbReference>
<evidence type="ECO:0000259" key="1">
    <source>
        <dbReference type="SMART" id="SM00642"/>
    </source>
</evidence>
<dbReference type="Gene3D" id="3.90.400.10">
    <property type="entry name" value="Oligo-1,6-glucosidase, Domain 2"/>
    <property type="match status" value="1"/>
</dbReference>
<keyword evidence="2" id="KW-0328">Glycosyltransferase</keyword>
<dbReference type="Gene3D" id="2.60.40.1180">
    <property type="entry name" value="Golgi alpha-mannosidase II"/>
    <property type="match status" value="1"/>
</dbReference>
<keyword evidence="2" id="KW-0808">Transferase</keyword>
<sequence>MVCDLDVKLPATTLYAAAMVDDDTTFQLRMDRYGPELLSGLEGAYGDRAGELFERLTEALRGAFDARPADLRVLDEARLLSPDWLQRPDQIGYVCYADRFARSLPKVSDHIDHLESLGVTYLHLMPLLEPRPGDSDGGYAVADYRAVDPRLGTMDDLVALATTLRRHHMSLVVDLVLNHVAKEHEWAARARAGEQKYRDYFLIYPDRTEPDAYERTLPEIFPDFAPGSFTFDDELNGWVWTTFNSFQWDLNWANPDVFAEFVDIICFLANNGVEVMRLDAIAFIWKVLGTDCQNEPPVHEITQALRAALRIVAPACALKAEAIVGPQDLIAYLGQGKHFGKVSDLAYHNSVMVQLWGALASRHTRLFEVALSNFPAKPASATWGTYVRCHDDIGWAIGDDDARGAYLEGHSHRAFLSEFYAGLYPGSFARGLVFQFNPINNDRRISGTLASLAGVEAALAAGDDGQLADAIARVNLLHTFVLGFGGVPLLYMGDEIGMLNDHSYLDDPDHAGDNRWVHRPKMDWGLVADAEADASSPAGRVLSGLKHSIGVRKRLPHLHASVESRVLPSPDSRVLLLTREHPEGMLIEVYNFSEDVVDLPVYALRDRLGSTAVEHISGYDYSLEPETLRVRPYQPLWLTAKG</sequence>
<dbReference type="SUPFAM" id="SSF51445">
    <property type="entry name" value="(Trans)glycosidases"/>
    <property type="match status" value="1"/>
</dbReference>
<dbReference type="SMART" id="SM00642">
    <property type="entry name" value="Aamy"/>
    <property type="match status" value="1"/>
</dbReference>
<dbReference type="EC" id="2.4.1.4" evidence="2"/>
<protein>
    <submittedName>
        <fullName evidence="2">Amylosucrase</fullName>
        <ecNumber evidence="2">2.4.1.4</ecNumber>
    </submittedName>
</protein>
<reference evidence="2 3" key="1">
    <citation type="submission" date="2018-02" db="EMBL/GenBank/DDBJ databases">
        <authorList>
            <person name="Cohen D.B."/>
            <person name="Kent A.D."/>
        </authorList>
    </citation>
    <scope>NUCLEOTIDE SEQUENCE [LARGE SCALE GENOMIC DNA]</scope>
    <source>
        <strain evidence="2">1</strain>
    </source>
</reference>
<dbReference type="EMBL" id="LT985188">
    <property type="protein sequence ID" value="SPD85207.1"/>
    <property type="molecule type" value="Genomic_DNA"/>
</dbReference>
<feature type="domain" description="Glycosyl hydrolase family 13 catalytic" evidence="1">
    <location>
        <begin position="96"/>
        <end position="533"/>
    </location>
</feature>
<dbReference type="CDD" id="cd11324">
    <property type="entry name" value="AmyAc_Amylosucrase"/>
    <property type="match status" value="1"/>
</dbReference>